<feature type="coiled-coil region" evidence="2">
    <location>
        <begin position="616"/>
        <end position="643"/>
    </location>
</feature>
<dbReference type="Pfam" id="PF22586">
    <property type="entry name" value="ANCHR-like_BBOX"/>
    <property type="match status" value="1"/>
</dbReference>
<dbReference type="Pfam" id="PF09418">
    <property type="entry name" value="DUF2009"/>
    <property type="match status" value="1"/>
</dbReference>
<dbReference type="SMART" id="SM00336">
    <property type="entry name" value="BBOX"/>
    <property type="match status" value="1"/>
</dbReference>
<dbReference type="VEuPathDB" id="FungiDB:AeMF1_019304"/>
<organism evidence="4 5">
    <name type="scientific">Aphanomyces euteiches</name>
    <dbReference type="NCBI Taxonomy" id="100861"/>
    <lineage>
        <taxon>Eukaryota</taxon>
        <taxon>Sar</taxon>
        <taxon>Stramenopiles</taxon>
        <taxon>Oomycota</taxon>
        <taxon>Saprolegniomycetes</taxon>
        <taxon>Saprolegniales</taxon>
        <taxon>Verrucalvaceae</taxon>
        <taxon>Aphanomyces</taxon>
    </lineage>
</organism>
<dbReference type="InterPro" id="IPR038446">
    <property type="entry name" value="CEBP_ZZ_sf"/>
</dbReference>
<feature type="domain" description="B box-type" evidence="3">
    <location>
        <begin position="2"/>
        <end position="48"/>
    </location>
</feature>
<evidence type="ECO:0000256" key="1">
    <source>
        <dbReference type="PROSITE-ProRule" id="PRU00024"/>
    </source>
</evidence>
<keyword evidence="2" id="KW-0175">Coiled coil</keyword>
<dbReference type="InterPro" id="IPR018553">
    <property type="entry name" value="E2_Ub-conjug_enz"/>
</dbReference>
<dbReference type="InterPro" id="IPR000315">
    <property type="entry name" value="Znf_B-box"/>
</dbReference>
<reference evidence="4 5" key="1">
    <citation type="submission" date="2019-07" db="EMBL/GenBank/DDBJ databases">
        <title>Genomics analysis of Aphanomyces spp. identifies a new class of oomycete effector associated with host adaptation.</title>
        <authorList>
            <person name="Gaulin E."/>
        </authorList>
    </citation>
    <scope>NUCLEOTIDE SEQUENCE [LARGE SCALE GENOMIC DNA]</scope>
    <source>
        <strain evidence="4 5">ATCC 201684</strain>
    </source>
</reference>
<dbReference type="GO" id="GO:0008270">
    <property type="term" value="F:zinc ion binding"/>
    <property type="evidence" value="ECO:0007669"/>
    <property type="project" value="UniProtKB-KW"/>
</dbReference>
<dbReference type="InterPro" id="IPR057668">
    <property type="entry name" value="E2_Ub-conjug_enz_C"/>
</dbReference>
<evidence type="ECO:0000256" key="2">
    <source>
        <dbReference type="SAM" id="Coils"/>
    </source>
</evidence>
<evidence type="ECO:0000313" key="4">
    <source>
        <dbReference type="EMBL" id="KAF0721894.1"/>
    </source>
</evidence>
<dbReference type="PROSITE" id="PS50119">
    <property type="entry name" value="ZF_BBOX"/>
    <property type="match status" value="1"/>
</dbReference>
<proteinExistence type="predicted"/>
<evidence type="ECO:0000259" key="3">
    <source>
        <dbReference type="PROSITE" id="PS50119"/>
    </source>
</evidence>
<dbReference type="Proteomes" id="UP000481153">
    <property type="component" value="Unassembled WGS sequence"/>
</dbReference>
<dbReference type="EMBL" id="VJMJ01000359">
    <property type="protein sequence ID" value="KAF0721894.1"/>
    <property type="molecule type" value="Genomic_DNA"/>
</dbReference>
<dbReference type="AlphaFoldDB" id="A0A6G0W4A6"/>
<dbReference type="PANTHER" id="PTHR31560">
    <property type="entry name" value="UPF0652 PROTEIN C16A11.03C-RELATED"/>
    <property type="match status" value="1"/>
</dbReference>
<accession>A0A6G0W4A6</accession>
<gene>
    <name evidence="4" type="ORF">Ae201684_018830</name>
</gene>
<keyword evidence="1" id="KW-0863">Zinc-finger</keyword>
<keyword evidence="5" id="KW-1185">Reference proteome</keyword>
<dbReference type="CDD" id="cd20208">
    <property type="entry name" value="Bbox1_DUF2009"/>
    <property type="match status" value="1"/>
</dbReference>
<dbReference type="Gene3D" id="4.10.640.40">
    <property type="entry name" value="Cytoplasmic polyadenylation element-binding protein, ZZ domain"/>
    <property type="match status" value="1"/>
</dbReference>
<comment type="caution">
    <text evidence="4">The sequence shown here is derived from an EMBL/GenBank/DDBJ whole genome shotgun (WGS) entry which is preliminary data.</text>
</comment>
<keyword evidence="1" id="KW-0479">Metal-binding</keyword>
<protein>
    <recommendedName>
        <fullName evidence="3">B box-type domain-containing protein</fullName>
    </recommendedName>
</protein>
<dbReference type="PANTHER" id="PTHR31560:SF0">
    <property type="entry name" value="UPF0652 PROTEIN C22H10.08"/>
    <property type="match status" value="1"/>
</dbReference>
<keyword evidence="1" id="KW-0862">Zinc</keyword>
<name>A0A6G0W4A6_9STRA</name>
<evidence type="ECO:0000313" key="5">
    <source>
        <dbReference type="Proteomes" id="UP000481153"/>
    </source>
</evidence>
<sequence>MAAPVMCVECEDTEASLSCEECQDLYCDLCFQAQHRSGSRVKHTKTPLMVVSSAVETSAPTPVTVVEDVPMQVDESMETFEVDEATIAKETQLVVRRAKFIPLRLTEDERVLFNLLDASLNVSEYTDKVDILSYRSPVKRILTELSDLFNIMSGMMVASDFRNGKKKIAGQKYKDNSDFFKAVFEIGRRYKIMNPERMRNNYGKMIYLLQDASMQEIEDHFEFSCIEPTHTVHSFLESRNALVLLEDSDLPMATRSLADSCSAAQRAAKSQAITSLISRHTTANLSADDIRLVLNSIDDNNSYLALNCNPITRMQEYLEKYFQSPAPFSLEIRAGKNGARLSHSHKTQYAYAMQSLSLWKNMTLEMFKLWFAVEEDLIHGGGYRLRDTGQGLNRMQRAPQTSHLAHAILAHTQKTSPMAWVGSSAIHLGDHNVPNALMFIDKYTQVSRILSPIVQTCEFVSRMADDAYIKAMGGAEFVRQSILADFFKHGFDGSGADNFFDAGSCIDGRLTSAWNWCSKIEKKPFYHVFLMAGFVGFDGSFEKRVIDRGKPVQLHPLDASDRLSQRLDTNQDHEFLALVEVVQGHLKDENAIDAADALAAAVNHAEQRHYSKAVLRKQHVEMLKQLQSELHALERNLDRTKRVHLLEANKCLAAVAGELIAHEPMQGKEWNKYLDDAAVAYKKAGDSRFECIPAIAHKAEGDCLFGQAIAILGSSTDVDNAWTLMKEAAAAYEKYATSPHFEQCKVMLSVAAKDVAWSHKAHREVMESFESRRRQDISREVFVDTVKQRMLEAIDSAKQQSTNSDTTNALAQLERCKVFMKWLHHHAPDTLEASGVTTTSITALEKKFYKASIDLARSNLDAMVEYELGRTTASWIALARQDVDMALVLVASGALRQLATVILNHKFTNLFAQLLDLGDLLLGGIASDATMLATLTLEWLKVLVEILSFESSSSGAALRRIVQLTSTKIQLHHVLAKSSFVATALALRERSFNNVELMQELLMTVLHCGMIHAKCFDNDIRLVQLTCAIFSRYATIPEVAGLAFSIVLIAFRNGVPANKAAEFQLVAALAQALPKLTKKLPVVELAKSLAEQDKRVLGQCRQHRHAFLSVVPLSDPSWTSFIDDLTGGDTR</sequence>